<dbReference type="PROSITE" id="PS50089">
    <property type="entry name" value="ZF_RING_2"/>
    <property type="match status" value="1"/>
</dbReference>
<evidence type="ECO:0000256" key="9">
    <source>
        <dbReference type="PROSITE-ProRule" id="PRU00175"/>
    </source>
</evidence>
<feature type="transmembrane region" description="Helical" evidence="10">
    <location>
        <begin position="28"/>
        <end position="50"/>
    </location>
</feature>
<dbReference type="PANTHER" id="PTHR46913">
    <property type="entry name" value="RING-H2 FINGER PROTEIN ATL16"/>
    <property type="match status" value="1"/>
</dbReference>
<accession>A0A371EK40</accession>
<evidence type="ECO:0000256" key="6">
    <source>
        <dbReference type="ARBA" id="ARBA00022771"/>
    </source>
</evidence>
<evidence type="ECO:0000256" key="7">
    <source>
        <dbReference type="ARBA" id="ARBA00022786"/>
    </source>
</evidence>
<dbReference type="SUPFAM" id="SSF57850">
    <property type="entry name" value="RING/U-box"/>
    <property type="match status" value="1"/>
</dbReference>
<keyword evidence="7" id="KW-0833">Ubl conjugation pathway</keyword>
<keyword evidence="5" id="KW-0479">Metal-binding</keyword>
<evidence type="ECO:0000313" key="13">
    <source>
        <dbReference type="Proteomes" id="UP000257109"/>
    </source>
</evidence>
<keyword evidence="6 9" id="KW-0863">Zinc-finger</keyword>
<reference evidence="12" key="1">
    <citation type="submission" date="2018-05" db="EMBL/GenBank/DDBJ databases">
        <title>Draft genome of Mucuna pruriens seed.</title>
        <authorList>
            <person name="Nnadi N.E."/>
            <person name="Vos R."/>
            <person name="Hasami M.H."/>
            <person name="Devisetty U.K."/>
            <person name="Aguiy J.C."/>
        </authorList>
    </citation>
    <scope>NUCLEOTIDE SEQUENCE [LARGE SCALE GENOMIC DNA]</scope>
    <source>
        <strain evidence="12">JCA_2017</strain>
    </source>
</reference>
<proteinExistence type="predicted"/>
<name>A0A371EK40_MUCPR</name>
<evidence type="ECO:0000259" key="11">
    <source>
        <dbReference type="PROSITE" id="PS50089"/>
    </source>
</evidence>
<evidence type="ECO:0000313" key="12">
    <source>
        <dbReference type="EMBL" id="RDX66422.1"/>
    </source>
</evidence>
<evidence type="ECO:0000256" key="10">
    <source>
        <dbReference type="SAM" id="Phobius"/>
    </source>
</evidence>
<evidence type="ECO:0000256" key="4">
    <source>
        <dbReference type="ARBA" id="ARBA00022679"/>
    </source>
</evidence>
<dbReference type="PANTHER" id="PTHR46913:SF19">
    <property type="entry name" value="RING-TYPE E3 UBIQUITIN TRANSFERASE"/>
    <property type="match status" value="1"/>
</dbReference>
<dbReference type="AlphaFoldDB" id="A0A371EK40"/>
<dbReference type="OrthoDB" id="8062037at2759"/>
<dbReference type="FunFam" id="3.30.40.10:FF:000609">
    <property type="entry name" value="RING-H2 finger protein ATL1"/>
    <property type="match status" value="1"/>
</dbReference>
<dbReference type="GO" id="GO:0061630">
    <property type="term" value="F:ubiquitin protein ligase activity"/>
    <property type="evidence" value="ECO:0007669"/>
    <property type="project" value="UniProtKB-EC"/>
</dbReference>
<dbReference type="Gene3D" id="3.30.40.10">
    <property type="entry name" value="Zinc/RING finger domain, C3HC4 (zinc finger)"/>
    <property type="match status" value="1"/>
</dbReference>
<feature type="non-terminal residue" evidence="12">
    <location>
        <position position="1"/>
    </location>
</feature>
<dbReference type="InterPro" id="IPR001841">
    <property type="entry name" value="Znf_RING"/>
</dbReference>
<dbReference type="GO" id="GO:0016567">
    <property type="term" value="P:protein ubiquitination"/>
    <property type="evidence" value="ECO:0007669"/>
    <property type="project" value="UniProtKB-UniPathway"/>
</dbReference>
<keyword evidence="8" id="KW-0862">Zinc</keyword>
<evidence type="ECO:0000256" key="1">
    <source>
        <dbReference type="ARBA" id="ARBA00000900"/>
    </source>
</evidence>
<dbReference type="EC" id="2.3.2.27" evidence="3"/>
<dbReference type="EMBL" id="QJKJ01013441">
    <property type="protein sequence ID" value="RDX66422.1"/>
    <property type="molecule type" value="Genomic_DNA"/>
</dbReference>
<protein>
    <recommendedName>
        <fullName evidence="3">RING-type E3 ubiquitin transferase</fullName>
        <ecNumber evidence="3">2.3.2.27</ecNumber>
    </recommendedName>
</protein>
<feature type="domain" description="RING-type" evidence="11">
    <location>
        <begin position="119"/>
        <end position="161"/>
    </location>
</feature>
<dbReference type="UniPathway" id="UPA00143"/>
<evidence type="ECO:0000256" key="2">
    <source>
        <dbReference type="ARBA" id="ARBA00004906"/>
    </source>
</evidence>
<keyword evidence="10" id="KW-1133">Transmembrane helix</keyword>
<organism evidence="12 13">
    <name type="scientific">Mucuna pruriens</name>
    <name type="common">Velvet bean</name>
    <name type="synonym">Dolichos pruriens</name>
    <dbReference type="NCBI Taxonomy" id="157652"/>
    <lineage>
        <taxon>Eukaryota</taxon>
        <taxon>Viridiplantae</taxon>
        <taxon>Streptophyta</taxon>
        <taxon>Embryophyta</taxon>
        <taxon>Tracheophyta</taxon>
        <taxon>Spermatophyta</taxon>
        <taxon>Magnoliopsida</taxon>
        <taxon>eudicotyledons</taxon>
        <taxon>Gunneridae</taxon>
        <taxon>Pentapetalae</taxon>
        <taxon>rosids</taxon>
        <taxon>fabids</taxon>
        <taxon>Fabales</taxon>
        <taxon>Fabaceae</taxon>
        <taxon>Papilionoideae</taxon>
        <taxon>50 kb inversion clade</taxon>
        <taxon>NPAAA clade</taxon>
        <taxon>indigoferoid/millettioid clade</taxon>
        <taxon>Phaseoleae</taxon>
        <taxon>Mucuna</taxon>
    </lineage>
</organism>
<evidence type="ECO:0000256" key="3">
    <source>
        <dbReference type="ARBA" id="ARBA00012483"/>
    </source>
</evidence>
<keyword evidence="10" id="KW-0472">Membrane</keyword>
<evidence type="ECO:0000256" key="5">
    <source>
        <dbReference type="ARBA" id="ARBA00022723"/>
    </source>
</evidence>
<keyword evidence="10" id="KW-0812">Transmembrane</keyword>
<dbReference type="CDD" id="cd16461">
    <property type="entry name" value="RING-H2_EL5-like"/>
    <property type="match status" value="1"/>
</dbReference>
<comment type="caution">
    <text evidence="12">The sequence shown here is derived from an EMBL/GenBank/DDBJ whole genome shotgun (WGS) entry which is preliminary data.</text>
</comment>
<sequence>MPSQSESPTNSLSELARNMFSDNNDSNIMLAAILSLLLVILFVLLLHVYAKWFLSQAQARSHTRRRRNPVTVSGVLEPSHLHSFNIEASAACSKGLDSGTVSAIPMFVHGTEKTEELECVICLSVIEEGEVGRSLPKCGHAFHVECIDMWLSSHCNCPICRAPIVVSADSQLGSVDDDAVFEIVVVTPGYQISDTASVPETSSSLLGFSFKRLLYKKKTDGMAQGKDKTLCTEPSMFSPQFSIFLKLPWMRVQLCKWGGQNTLRPCIVTCIALRSPFPSCYASPIEPVSMSRSKVAI</sequence>
<dbReference type="InterPro" id="IPR013083">
    <property type="entry name" value="Znf_RING/FYVE/PHD"/>
</dbReference>
<gene>
    <name evidence="12" type="primary">ATL2</name>
    <name evidence="12" type="ORF">CR513_54809</name>
</gene>
<keyword evidence="4" id="KW-0808">Transferase</keyword>
<keyword evidence="13" id="KW-1185">Reference proteome</keyword>
<comment type="pathway">
    <text evidence="2">Protein modification; protein ubiquitination.</text>
</comment>
<dbReference type="Proteomes" id="UP000257109">
    <property type="component" value="Unassembled WGS sequence"/>
</dbReference>
<evidence type="ECO:0000256" key="8">
    <source>
        <dbReference type="ARBA" id="ARBA00022833"/>
    </source>
</evidence>
<dbReference type="GO" id="GO:0008270">
    <property type="term" value="F:zinc ion binding"/>
    <property type="evidence" value="ECO:0007669"/>
    <property type="project" value="UniProtKB-KW"/>
</dbReference>
<dbReference type="Pfam" id="PF13639">
    <property type="entry name" value="zf-RING_2"/>
    <property type="match status" value="1"/>
</dbReference>
<comment type="catalytic activity">
    <reaction evidence="1">
        <text>S-ubiquitinyl-[E2 ubiquitin-conjugating enzyme]-L-cysteine + [acceptor protein]-L-lysine = [E2 ubiquitin-conjugating enzyme]-L-cysteine + N(6)-ubiquitinyl-[acceptor protein]-L-lysine.</text>
        <dbReference type="EC" id="2.3.2.27"/>
    </reaction>
</comment>
<dbReference type="SMART" id="SM00184">
    <property type="entry name" value="RING"/>
    <property type="match status" value="1"/>
</dbReference>
<dbReference type="InterPro" id="IPR044600">
    <property type="entry name" value="ATL1/ATL16-like"/>
</dbReference>